<keyword evidence="5 8" id="KW-0665">Pyrimidine biosynthesis</keyword>
<evidence type="ECO:0000259" key="10">
    <source>
        <dbReference type="Pfam" id="PF02729"/>
    </source>
</evidence>
<feature type="binding site" evidence="8">
    <location>
        <position position="133"/>
    </location>
    <ligand>
        <name>carbamoyl phosphate</name>
        <dbReference type="ChEBI" id="CHEBI:58228"/>
    </ligand>
</feature>
<keyword evidence="4 8" id="KW-0808">Transferase</keyword>
<reference evidence="11 12" key="1">
    <citation type="submission" date="2015-02" db="EMBL/GenBank/DDBJ databases">
        <title>Genome Sequencing of Rickettsiales.</title>
        <authorList>
            <person name="Daugherty S.C."/>
            <person name="Su Q."/>
            <person name="Abolude K."/>
            <person name="Beier-Sexton M."/>
            <person name="Carlyon J.A."/>
            <person name="Carter R."/>
            <person name="Day N.P."/>
            <person name="Dumler S.J."/>
            <person name="Dyachenko V."/>
            <person name="Godinez A."/>
            <person name="Kurtti T.J."/>
            <person name="Lichay M."/>
            <person name="Mullins K.E."/>
            <person name="Ott S."/>
            <person name="Pappas-Brown V."/>
            <person name="Paris D.H."/>
            <person name="Patel P."/>
            <person name="Richards A.L."/>
            <person name="Sadzewicz L."/>
            <person name="Sears K."/>
            <person name="Seidman D."/>
            <person name="Sengamalay N."/>
            <person name="Stenos J."/>
            <person name="Tallon L.J."/>
            <person name="Vincent G."/>
            <person name="Fraser C.M."/>
            <person name="Munderloh U."/>
            <person name="Dunning-Hotopp J.C."/>
        </authorList>
    </citation>
    <scope>NUCLEOTIDE SEQUENCE [LARGE SCALE GENOMIC DNA]</scope>
    <source>
        <strain evidence="11 12">RAC413</strain>
    </source>
</reference>
<dbReference type="GO" id="GO:0044205">
    <property type="term" value="P:'de novo' UMP biosynthetic process"/>
    <property type="evidence" value="ECO:0007669"/>
    <property type="project" value="UniProtKB-UniRule"/>
</dbReference>
<feature type="binding site" evidence="8">
    <location>
        <position position="54"/>
    </location>
    <ligand>
        <name>carbamoyl phosphate</name>
        <dbReference type="ChEBI" id="CHEBI:58228"/>
    </ligand>
</feature>
<dbReference type="NCBIfam" id="NF002032">
    <property type="entry name" value="PRK00856.1"/>
    <property type="match status" value="1"/>
</dbReference>
<feature type="domain" description="Aspartate/ornithine carbamoyltransferase carbamoyl-P binding" evidence="10">
    <location>
        <begin position="6"/>
        <end position="145"/>
    </location>
</feature>
<name>A0A0F3NLB1_9RICK</name>
<comment type="function">
    <text evidence="1">Reversibly catalyzes the transfer of the carbamoyl group from carbamoyl phosphate (CP) to the N(epsilon) atom of ornithine (ORN) to produce L-citrulline.</text>
</comment>
<comment type="catalytic activity">
    <reaction evidence="7 8">
        <text>carbamoyl phosphate + L-aspartate = N-carbamoyl-L-aspartate + phosphate + H(+)</text>
        <dbReference type="Rhea" id="RHEA:20013"/>
        <dbReference type="ChEBI" id="CHEBI:15378"/>
        <dbReference type="ChEBI" id="CHEBI:29991"/>
        <dbReference type="ChEBI" id="CHEBI:32814"/>
        <dbReference type="ChEBI" id="CHEBI:43474"/>
        <dbReference type="ChEBI" id="CHEBI:58228"/>
        <dbReference type="EC" id="2.1.3.2"/>
    </reaction>
</comment>
<evidence type="ECO:0000256" key="4">
    <source>
        <dbReference type="ARBA" id="ARBA00022679"/>
    </source>
</evidence>
<dbReference type="InterPro" id="IPR006131">
    <property type="entry name" value="Asp_carbamoyltransf_Asp/Orn-bd"/>
</dbReference>
<dbReference type="GO" id="GO:0004070">
    <property type="term" value="F:aspartate carbamoyltransferase activity"/>
    <property type="evidence" value="ECO:0007669"/>
    <property type="project" value="UniProtKB-UniRule"/>
</dbReference>
<dbReference type="Proteomes" id="UP000033562">
    <property type="component" value="Unassembled WGS sequence"/>
</dbReference>
<dbReference type="InterPro" id="IPR036901">
    <property type="entry name" value="Asp/Orn_carbamoylTrfase_sf"/>
</dbReference>
<gene>
    <name evidence="8 11" type="primary">pyrB</name>
    <name evidence="11" type="ORF">NLO413_0190</name>
</gene>
<dbReference type="SUPFAM" id="SSF53671">
    <property type="entry name" value="Aspartate/ornithine carbamoyltransferase"/>
    <property type="match status" value="1"/>
</dbReference>
<feature type="binding site" evidence="8">
    <location>
        <position position="104"/>
    </location>
    <ligand>
        <name>carbamoyl phosphate</name>
        <dbReference type="ChEBI" id="CHEBI:58228"/>
    </ligand>
</feature>
<comment type="subunit">
    <text evidence="8">Heterododecamer (2C3:3R2) of six catalytic PyrB chains organized as two trimers (C3), and six regulatory PyrI chains organized as three dimers (R2).</text>
</comment>
<dbReference type="STRING" id="1359163.NLO413_0190"/>
<dbReference type="Gene3D" id="3.40.50.1370">
    <property type="entry name" value="Aspartate/ornithine carbamoyltransferase"/>
    <property type="match status" value="2"/>
</dbReference>
<dbReference type="GO" id="GO:0016597">
    <property type="term" value="F:amino acid binding"/>
    <property type="evidence" value="ECO:0007669"/>
    <property type="project" value="InterPro"/>
</dbReference>
<feature type="binding site" evidence="8">
    <location>
        <position position="55"/>
    </location>
    <ligand>
        <name>carbamoyl phosphate</name>
        <dbReference type="ChEBI" id="CHEBI:58228"/>
    </ligand>
</feature>
<comment type="function">
    <text evidence="6 8">Catalyzes the condensation of carbamoyl phosphate and aspartate to form carbamoyl aspartate and inorganic phosphate, the committed step in the de novo pyrimidine nucleotide biosynthesis pathway.</text>
</comment>
<dbReference type="AlphaFoldDB" id="A0A0F3NLB1"/>
<evidence type="ECO:0000256" key="1">
    <source>
        <dbReference type="ARBA" id="ARBA00003822"/>
    </source>
</evidence>
<comment type="similarity">
    <text evidence="3 8">Belongs to the aspartate/ornithine carbamoyltransferase superfamily. ATCase family.</text>
</comment>
<dbReference type="NCBIfam" id="TIGR00670">
    <property type="entry name" value="asp_carb_tr"/>
    <property type="match status" value="1"/>
</dbReference>
<dbReference type="PRINTS" id="PR00100">
    <property type="entry name" value="AOTCASE"/>
</dbReference>
<dbReference type="PATRIC" id="fig|1359163.3.peg.184"/>
<comment type="caution">
    <text evidence="11">The sequence shown here is derived from an EMBL/GenBank/DDBJ whole genome shotgun (WGS) entry which is preliminary data.</text>
</comment>
<feature type="binding site" evidence="8">
    <location>
        <position position="166"/>
    </location>
    <ligand>
        <name>L-aspartate</name>
        <dbReference type="ChEBI" id="CHEBI:29991"/>
    </ligand>
</feature>
<dbReference type="PANTHER" id="PTHR45753:SF6">
    <property type="entry name" value="ASPARTATE CARBAMOYLTRANSFERASE"/>
    <property type="match status" value="1"/>
</dbReference>
<evidence type="ECO:0000256" key="2">
    <source>
        <dbReference type="ARBA" id="ARBA00004852"/>
    </source>
</evidence>
<evidence type="ECO:0000256" key="3">
    <source>
        <dbReference type="ARBA" id="ARBA00008896"/>
    </source>
</evidence>
<dbReference type="EMBL" id="LANX01000001">
    <property type="protein sequence ID" value="KJV68825.1"/>
    <property type="molecule type" value="Genomic_DNA"/>
</dbReference>
<dbReference type="UniPathway" id="UPA00070">
    <property type="reaction ID" value="UER00116"/>
</dbReference>
<proteinExistence type="inferred from homology"/>
<feature type="binding site" evidence="8">
    <location>
        <position position="259"/>
    </location>
    <ligand>
        <name>carbamoyl phosphate</name>
        <dbReference type="ChEBI" id="CHEBI:58228"/>
    </ligand>
</feature>
<dbReference type="HAMAP" id="MF_00001">
    <property type="entry name" value="Asp_carb_tr"/>
    <property type="match status" value="1"/>
</dbReference>
<dbReference type="InterPro" id="IPR002082">
    <property type="entry name" value="Asp_carbamoyltransf"/>
</dbReference>
<dbReference type="EC" id="2.1.3.2" evidence="8"/>
<feature type="binding site" evidence="8">
    <location>
        <position position="260"/>
    </location>
    <ligand>
        <name>carbamoyl phosphate</name>
        <dbReference type="ChEBI" id="CHEBI:58228"/>
    </ligand>
</feature>
<evidence type="ECO:0000313" key="11">
    <source>
        <dbReference type="EMBL" id="KJV68825.1"/>
    </source>
</evidence>
<dbReference type="PANTHER" id="PTHR45753">
    <property type="entry name" value="ORNITHINE CARBAMOYLTRANSFERASE, MITOCHONDRIAL"/>
    <property type="match status" value="1"/>
</dbReference>
<dbReference type="GO" id="GO:0006520">
    <property type="term" value="P:amino acid metabolic process"/>
    <property type="evidence" value="ECO:0007669"/>
    <property type="project" value="InterPro"/>
</dbReference>
<dbReference type="InterPro" id="IPR006130">
    <property type="entry name" value="Asp/Orn_carbamoylTrfase"/>
</dbReference>
<comment type="pathway">
    <text evidence="2 8">Pyrimidine metabolism; UMP biosynthesis via de novo pathway; (S)-dihydroorotate from bicarbonate: step 2/3.</text>
</comment>
<evidence type="ECO:0000313" key="12">
    <source>
        <dbReference type="Proteomes" id="UP000033562"/>
    </source>
</evidence>
<feature type="domain" description="Aspartate/ornithine carbamoyltransferase Asp/Orn-binding" evidence="9">
    <location>
        <begin position="153"/>
        <end position="295"/>
    </location>
</feature>
<dbReference type="Pfam" id="PF00185">
    <property type="entry name" value="OTCace"/>
    <property type="match status" value="1"/>
</dbReference>
<dbReference type="GO" id="GO:0005829">
    <property type="term" value="C:cytosol"/>
    <property type="evidence" value="ECO:0007669"/>
    <property type="project" value="TreeGrafter"/>
</dbReference>
<dbReference type="RefSeq" id="WP_045808667.1">
    <property type="nucleotide sequence ID" value="NZ_LANX01000001.1"/>
</dbReference>
<feature type="binding site" evidence="8">
    <location>
        <position position="136"/>
    </location>
    <ligand>
        <name>carbamoyl phosphate</name>
        <dbReference type="ChEBI" id="CHEBI:58228"/>
    </ligand>
</feature>
<dbReference type="PROSITE" id="PS00097">
    <property type="entry name" value="CARBAMOYLTRANSFERASE"/>
    <property type="match status" value="1"/>
</dbReference>
<feature type="binding site" evidence="8">
    <location>
        <position position="218"/>
    </location>
    <ligand>
        <name>L-aspartate</name>
        <dbReference type="ChEBI" id="CHEBI:29991"/>
    </ligand>
</feature>
<feature type="binding site" evidence="8">
    <location>
        <position position="82"/>
    </location>
    <ligand>
        <name>L-aspartate</name>
        <dbReference type="ChEBI" id="CHEBI:29991"/>
    </ligand>
</feature>
<accession>A0A0F3NLB1</accession>
<dbReference type="GO" id="GO:0006207">
    <property type="term" value="P:'de novo' pyrimidine nucleobase biosynthetic process"/>
    <property type="evidence" value="ECO:0007669"/>
    <property type="project" value="InterPro"/>
</dbReference>
<evidence type="ECO:0000259" key="9">
    <source>
        <dbReference type="Pfam" id="PF00185"/>
    </source>
</evidence>
<dbReference type="PRINTS" id="PR00101">
    <property type="entry name" value="ATCASE"/>
</dbReference>
<dbReference type="InterPro" id="IPR006132">
    <property type="entry name" value="Asp/Orn_carbamoyltranf_P-bd"/>
</dbReference>
<evidence type="ECO:0000256" key="8">
    <source>
        <dbReference type="HAMAP-Rule" id="MF_00001"/>
    </source>
</evidence>
<evidence type="ECO:0000256" key="7">
    <source>
        <dbReference type="ARBA" id="ARBA00048859"/>
    </source>
</evidence>
<protein>
    <recommendedName>
        <fullName evidence="8">Aspartate carbamoyltransferase</fullName>
        <ecNumber evidence="8">2.1.3.2</ecNumber>
    </recommendedName>
    <alternativeName>
        <fullName evidence="8">Aspartate transcarbamylase</fullName>
        <shortName evidence="8">ATCase</shortName>
    </alternativeName>
</protein>
<evidence type="ECO:0000256" key="5">
    <source>
        <dbReference type="ARBA" id="ARBA00022975"/>
    </source>
</evidence>
<sequence length="299" mass="33558">MKKISHLLQISNLTINDIDIIFNLSMQYLNSTNINNNILQNKIIINLFFEHSTRTLSSFEIAEKSLGATTITINVATSSMSKGESIIDTILTLQAMNPDLIIIRSQYSTFIHTIAKIVKNCCIINAGDGNHEHPTQALIDYCTIRYIKGNLQNLNISICGDILHSRVARSNIKLLSQFNTNITLVGPPNMICKLQGASHTTHNLIEGIQNADVIMLLRIQKERITTSTISSFKEYAHLYSLNEEKLMYTKPNSIIMHPGPINKGIEISHHVAEQHSVILLQVKMGVAVRKAILHYLLNY</sequence>
<organism evidence="11 12">
    <name type="scientific">Candidatus Neoehrlichia procyonis str. RAC413</name>
    <dbReference type="NCBI Taxonomy" id="1359163"/>
    <lineage>
        <taxon>Bacteria</taxon>
        <taxon>Pseudomonadati</taxon>
        <taxon>Pseudomonadota</taxon>
        <taxon>Alphaproteobacteria</taxon>
        <taxon>Rickettsiales</taxon>
        <taxon>Anaplasmataceae</taxon>
        <taxon>Candidatus Neoehrlichia</taxon>
    </lineage>
</organism>
<evidence type="ECO:0000256" key="6">
    <source>
        <dbReference type="ARBA" id="ARBA00043884"/>
    </source>
</evidence>
<keyword evidence="12" id="KW-1185">Reference proteome</keyword>
<dbReference type="Pfam" id="PF02729">
    <property type="entry name" value="OTCace_N"/>
    <property type="match status" value="1"/>
</dbReference>